<organism evidence="11 12">
    <name type="scientific">Grus japonensis</name>
    <name type="common">Japanese crane</name>
    <name type="synonym">Red-crowned crane</name>
    <dbReference type="NCBI Taxonomy" id="30415"/>
    <lineage>
        <taxon>Eukaryota</taxon>
        <taxon>Metazoa</taxon>
        <taxon>Chordata</taxon>
        <taxon>Craniata</taxon>
        <taxon>Vertebrata</taxon>
        <taxon>Euteleostomi</taxon>
        <taxon>Archelosauria</taxon>
        <taxon>Archosauria</taxon>
        <taxon>Dinosauria</taxon>
        <taxon>Saurischia</taxon>
        <taxon>Theropoda</taxon>
        <taxon>Coelurosauria</taxon>
        <taxon>Aves</taxon>
        <taxon>Neognathae</taxon>
        <taxon>Neoaves</taxon>
        <taxon>Gruiformes</taxon>
        <taxon>Gruidae</taxon>
        <taxon>Grus</taxon>
    </lineage>
</organism>
<feature type="binding site" evidence="7">
    <location>
        <position position="450"/>
    </location>
    <ligand>
        <name>cyanocob(III)alamin</name>
        <dbReference type="ChEBI" id="CHEBI:17439"/>
    </ligand>
</feature>
<dbReference type="PANTHER" id="PTHR10559">
    <property type="entry name" value="TRANSCOBALAMIN-1/GASTRIC INTRINSIC FACTOR"/>
    <property type="match status" value="1"/>
</dbReference>
<dbReference type="AlphaFoldDB" id="A0ABC9WYT3"/>
<dbReference type="InterPro" id="IPR051588">
    <property type="entry name" value="Cobalamin_Transport"/>
</dbReference>
<keyword evidence="3" id="KW-0406">Ion transport</keyword>
<comment type="similarity">
    <text evidence="2">Belongs to the eukaryotic cobalamin transport proteins family.</text>
</comment>
<feature type="signal peptide" evidence="9">
    <location>
        <begin position="1"/>
        <end position="21"/>
    </location>
</feature>
<dbReference type="Pfam" id="PF01122">
    <property type="entry name" value="Cobalamin_bind"/>
    <property type="match status" value="1"/>
</dbReference>
<evidence type="ECO:0000256" key="8">
    <source>
        <dbReference type="PIRSR" id="PIRSR602157-2"/>
    </source>
</evidence>
<keyword evidence="4" id="KW-0964">Secreted</keyword>
<comment type="subcellular location">
    <subcellularLocation>
        <location evidence="1">Secreted</location>
    </subcellularLocation>
</comment>
<accession>A0ABC9WYT3</accession>
<name>A0ABC9WYT3_GRUJA</name>
<dbReference type="Gene3D" id="2.170.130.30">
    <property type="match status" value="1"/>
</dbReference>
<feature type="binding site" evidence="7">
    <location>
        <position position="230"/>
    </location>
    <ligand>
        <name>cyanocob(III)alamin</name>
        <dbReference type="ChEBI" id="CHEBI:17439"/>
    </ligand>
</feature>
<feature type="disulfide bond" evidence="8">
    <location>
        <begin position="153"/>
        <end position="192"/>
    </location>
</feature>
<dbReference type="InterPro" id="IPR027954">
    <property type="entry name" value="Transcobalamin-like_C"/>
</dbReference>
<sequence length="450" mass="47700">MMLGVAFGIGVLLALAGGTAAHDCVAPQKLVSKLVQRLEDSVQENELPNPSVLLAMNLAGATASNARKWLLQQIQEEAVKRAQKDMTSGEAALYVLALLSSCQDPQRVEALGQTVDLVHVLQQKTDEEMASLEAEGVPKTTLYSVSLDALGLCLAGVGGYQGASVVLAKQVLSPESHLSVDTRAVAVMALACTYSQTDLHDVRDLLREALSTVTNGFLDEQEKGHGMIGNIYSMGLALQALGATSKFYAPREWDCAQAFSVVYGHNYQQPMAIAQVLPALVGKSYLEAAGLDCAANTGTSQSLQLPLTPELGTTGVHRGMAAAAQSHDGPRGTVPGTHAAVLAAPITVSYSIINKLQGSHFDYTISVSVPGGSTLLKVLQVAEKEKPNIFSFQTEQTSWGPMVISIHGLAANSDDRTYWQFLSSGDALQEGVGTYKPQDGEHIQAVFSTY</sequence>
<evidence type="ECO:0000256" key="2">
    <source>
        <dbReference type="ARBA" id="ARBA00006449"/>
    </source>
</evidence>
<dbReference type="Gene3D" id="1.50.10.20">
    <property type="match status" value="1"/>
</dbReference>
<evidence type="ECO:0000313" key="12">
    <source>
        <dbReference type="Proteomes" id="UP001623348"/>
    </source>
</evidence>
<dbReference type="EMBL" id="BAAFJT010000005">
    <property type="protein sequence ID" value="GAB0189672.1"/>
    <property type="molecule type" value="Genomic_DNA"/>
</dbReference>
<dbReference type="Pfam" id="PF14478">
    <property type="entry name" value="DUF4430"/>
    <property type="match status" value="1"/>
</dbReference>
<keyword evidence="8" id="KW-1015">Disulfide bond</keyword>
<dbReference type="GO" id="GO:0005576">
    <property type="term" value="C:extracellular region"/>
    <property type="evidence" value="ECO:0007669"/>
    <property type="project" value="UniProtKB-SubCell"/>
</dbReference>
<comment type="caution">
    <text evidence="11">The sequence shown here is derived from an EMBL/GenBank/DDBJ whole genome shotgun (WGS) entry which is preliminary data.</text>
</comment>
<feature type="domain" description="Transcobalamin-like C-terminal" evidence="10">
    <location>
        <begin position="372"/>
        <end position="444"/>
    </location>
</feature>
<reference evidence="11 12" key="1">
    <citation type="submission" date="2024-06" db="EMBL/GenBank/DDBJ databases">
        <title>The draft genome of Grus japonensis, version 3.</title>
        <authorList>
            <person name="Nabeshima K."/>
            <person name="Suzuki S."/>
            <person name="Onuma M."/>
        </authorList>
    </citation>
    <scope>NUCLEOTIDE SEQUENCE [LARGE SCALE GENOMIC DNA]</scope>
    <source>
        <strain evidence="11 12">451A</strain>
    </source>
</reference>
<keyword evidence="5 9" id="KW-0732">Signal</keyword>
<feature type="binding site" evidence="7">
    <location>
        <position position="181"/>
    </location>
    <ligand>
        <name>cyanocob(III)alamin</name>
        <dbReference type="ChEBI" id="CHEBI:17439"/>
    </ligand>
</feature>
<dbReference type="PANTHER" id="PTHR10559:SF15">
    <property type="entry name" value="COBALAMIN BINDING INTRINSIC FACTOR"/>
    <property type="match status" value="1"/>
</dbReference>
<keyword evidence="12" id="KW-1185">Reference proteome</keyword>
<gene>
    <name evidence="11" type="ORF">GRJ2_001432500</name>
</gene>
<evidence type="ECO:0000256" key="5">
    <source>
        <dbReference type="ARBA" id="ARBA00022729"/>
    </source>
</evidence>
<evidence type="ECO:0000256" key="1">
    <source>
        <dbReference type="ARBA" id="ARBA00004613"/>
    </source>
</evidence>
<feature type="binding site" evidence="7">
    <location>
        <position position="428"/>
    </location>
    <ligand>
        <name>cyanocob(III)alamin</name>
        <dbReference type="ChEBI" id="CHEBI:17439"/>
    </ligand>
</feature>
<feature type="binding site" evidence="7">
    <location>
        <position position="275"/>
    </location>
    <ligand>
        <name>cyanocob(III)alamin</name>
        <dbReference type="ChEBI" id="CHEBI:17439"/>
    </ligand>
</feature>
<evidence type="ECO:0000313" key="11">
    <source>
        <dbReference type="EMBL" id="GAB0189672.1"/>
    </source>
</evidence>
<dbReference type="Proteomes" id="UP001623348">
    <property type="component" value="Unassembled WGS sequence"/>
</dbReference>
<feature type="chain" id="PRO_5044841733" evidence="9">
    <location>
        <begin position="22"/>
        <end position="450"/>
    </location>
</feature>
<proteinExistence type="inferred from homology"/>
<keyword evidence="3" id="KW-0813">Transport</keyword>
<evidence type="ECO:0000256" key="3">
    <source>
        <dbReference type="ARBA" id="ARBA00022426"/>
    </source>
</evidence>
<keyword evidence="3" id="KW-0171">Cobalt transport</keyword>
<evidence type="ECO:0000256" key="7">
    <source>
        <dbReference type="PIRSR" id="PIRSR602157-1"/>
    </source>
</evidence>
<feature type="disulfide bond" evidence="8">
    <location>
        <begin position="24"/>
        <end position="255"/>
    </location>
</feature>
<evidence type="ECO:0000256" key="6">
    <source>
        <dbReference type="ARBA" id="ARBA00023285"/>
    </source>
</evidence>
<evidence type="ECO:0000256" key="9">
    <source>
        <dbReference type="SAM" id="SignalP"/>
    </source>
</evidence>
<evidence type="ECO:0000256" key="4">
    <source>
        <dbReference type="ARBA" id="ARBA00022525"/>
    </source>
</evidence>
<protein>
    <submittedName>
        <fullName evidence="11">Cobalamin binding intrinsic factor</fullName>
    </submittedName>
</protein>
<evidence type="ECO:0000259" key="10">
    <source>
        <dbReference type="Pfam" id="PF14478"/>
    </source>
</evidence>
<keyword evidence="6 7" id="KW-0170">Cobalt</keyword>
<dbReference type="GO" id="GO:0006824">
    <property type="term" value="P:cobalt ion transport"/>
    <property type="evidence" value="ECO:0007669"/>
    <property type="project" value="UniProtKB-KW"/>
</dbReference>
<dbReference type="InterPro" id="IPR002157">
    <property type="entry name" value="Cbl-bd_prot"/>
</dbReference>